<comment type="caution">
    <text evidence="2">The sequence shown here is derived from an EMBL/GenBank/DDBJ whole genome shotgun (WGS) entry which is preliminary data.</text>
</comment>
<feature type="chain" id="PRO_5018236993" description="Lipocalin-like domain-containing protein" evidence="1">
    <location>
        <begin position="20"/>
        <end position="373"/>
    </location>
</feature>
<dbReference type="AlphaFoldDB" id="A0A3P3VUJ9"/>
<keyword evidence="1" id="KW-0732">Signal</keyword>
<sequence>MKKLLILNLLLLVFQYSEAQSLIGKWKINTLITKAETEEYILHPNSEGSLGFYGNNLFINSDGTFTSAYGAPCGNDCFTTTTGKYEFKDNTHIRFHLKKITRQGECIGSSEPNVDLGLFYIHNDKDKIRLIKSNGNIQQDKMKISYWDLCDSVYDETKKYENLISWEWLPHNNFDRNSLKDVIAFYMNKHNIESYEILYSRATSDNRYIITIIDIKHQISSILQPIGFGQVGLYSNDIIKNIDKIVNEINNSKKLKEASRKKFYDEKANSNTTINAYYKKKQILKFIHKEDFTNESSIITTIYFQNENPIYFEVKKIIKQNEIETFSAIDFYVRDWSNNNIIIKEIEHNAGEIRFSDRSIDKFRQLVEQSKKI</sequence>
<gene>
    <name evidence="2" type="ORF">EG240_16160</name>
</gene>
<reference evidence="2 3" key="1">
    <citation type="submission" date="2018-11" db="EMBL/GenBank/DDBJ databases">
        <title>Flavobacterium sp. nov., YIM 102701-2 draft genome.</title>
        <authorList>
            <person name="Li G."/>
            <person name="Jiang Y."/>
        </authorList>
    </citation>
    <scope>NUCLEOTIDE SEQUENCE [LARGE SCALE GENOMIC DNA]</scope>
    <source>
        <strain evidence="2 3">YIM 102701-2</strain>
    </source>
</reference>
<keyword evidence="3" id="KW-1185">Reference proteome</keyword>
<evidence type="ECO:0000313" key="2">
    <source>
        <dbReference type="EMBL" id="RRJ86485.1"/>
    </source>
</evidence>
<evidence type="ECO:0000313" key="3">
    <source>
        <dbReference type="Proteomes" id="UP000275719"/>
    </source>
</evidence>
<protein>
    <recommendedName>
        <fullName evidence="4">Lipocalin-like domain-containing protein</fullName>
    </recommendedName>
</protein>
<dbReference type="Proteomes" id="UP000275719">
    <property type="component" value="Unassembled WGS sequence"/>
</dbReference>
<dbReference type="RefSeq" id="WP_125020359.1">
    <property type="nucleotide sequence ID" value="NZ_RQVQ01000087.1"/>
</dbReference>
<feature type="signal peptide" evidence="1">
    <location>
        <begin position="1"/>
        <end position="19"/>
    </location>
</feature>
<dbReference type="OrthoDB" id="995764at2"/>
<evidence type="ECO:0000256" key="1">
    <source>
        <dbReference type="SAM" id="SignalP"/>
    </source>
</evidence>
<organism evidence="2 3">
    <name type="scientific">Paenimyroides tangerinum</name>
    <dbReference type="NCBI Taxonomy" id="2488728"/>
    <lineage>
        <taxon>Bacteria</taxon>
        <taxon>Pseudomonadati</taxon>
        <taxon>Bacteroidota</taxon>
        <taxon>Flavobacteriia</taxon>
        <taxon>Flavobacteriales</taxon>
        <taxon>Flavobacteriaceae</taxon>
        <taxon>Paenimyroides</taxon>
    </lineage>
</organism>
<name>A0A3P3VUJ9_9FLAO</name>
<proteinExistence type="predicted"/>
<accession>A0A3P3VUJ9</accession>
<evidence type="ECO:0008006" key="4">
    <source>
        <dbReference type="Google" id="ProtNLM"/>
    </source>
</evidence>
<dbReference type="EMBL" id="RQVQ01000087">
    <property type="protein sequence ID" value="RRJ86485.1"/>
    <property type="molecule type" value="Genomic_DNA"/>
</dbReference>